<organism evidence="3 4">
    <name type="scientific">Aspergillus parasiticus (strain ATCC 56775 / NRRL 5862 / SRRC 143 / SU-1)</name>
    <dbReference type="NCBI Taxonomy" id="1403190"/>
    <lineage>
        <taxon>Eukaryota</taxon>
        <taxon>Fungi</taxon>
        <taxon>Dikarya</taxon>
        <taxon>Ascomycota</taxon>
        <taxon>Pezizomycotina</taxon>
        <taxon>Eurotiomycetes</taxon>
        <taxon>Eurotiomycetidae</taxon>
        <taxon>Eurotiales</taxon>
        <taxon>Aspergillaceae</taxon>
        <taxon>Aspergillus</taxon>
        <taxon>Aspergillus subgen. Circumdati</taxon>
    </lineage>
</organism>
<evidence type="ECO:0000259" key="2">
    <source>
        <dbReference type="Pfam" id="PF01926"/>
    </source>
</evidence>
<comment type="caution">
    <text evidence="3">The sequence shown here is derived from an EMBL/GenBank/DDBJ whole genome shotgun (WGS) entry which is preliminary data.</text>
</comment>
<evidence type="ECO:0000256" key="1">
    <source>
        <dbReference type="SAM" id="Coils"/>
    </source>
</evidence>
<evidence type="ECO:0000313" key="3">
    <source>
        <dbReference type="EMBL" id="KJK62733.1"/>
    </source>
</evidence>
<feature type="domain" description="G" evidence="2">
    <location>
        <begin position="20"/>
        <end position="80"/>
    </location>
</feature>
<dbReference type="Pfam" id="PF01926">
    <property type="entry name" value="MMR_HSR1"/>
    <property type="match status" value="1"/>
</dbReference>
<keyword evidence="1" id="KW-0175">Coiled coil</keyword>
<dbReference type="GO" id="GO:0005525">
    <property type="term" value="F:GTP binding"/>
    <property type="evidence" value="ECO:0007669"/>
    <property type="project" value="InterPro"/>
</dbReference>
<protein>
    <submittedName>
        <fullName evidence="3">Sarcoma Ras-like superfamily of small guanosine triphosphatase GTPase</fullName>
    </submittedName>
</protein>
<dbReference type="Gene3D" id="3.40.50.300">
    <property type="entry name" value="P-loop containing nucleotide triphosphate hydrolases"/>
    <property type="match status" value="1"/>
</dbReference>
<dbReference type="InterPro" id="IPR027417">
    <property type="entry name" value="P-loop_NTPase"/>
</dbReference>
<sequence>MSDFLYSMPQHELSTQIKYVAVMGMTGVGKTTFITALTGDNLTVGHGLNSCTKNIDVAETFINGQRVHLIDTPGFDDTDLSDTEILKTIATYLQGEEGTYIQLTGLLYLHRISDVRMQGSALKNIRMFRSLVGENNMANVVLVTTRWNSVTRDEGVSRLRELLEKDKFWGGMIAAGARHEALLNVEVGCQRIVQSLLRQHPVELEVLRELKAGKSLEQTGAGQVVSAELRKMEQKHAEEIAELKETLRVEKNSEIAHQFRAAYEEMMQKQERIAEEQKRLHQAEMRQLQHQIRNLKHTHHCSLM</sequence>
<dbReference type="Proteomes" id="UP000033540">
    <property type="component" value="Unassembled WGS sequence"/>
</dbReference>
<dbReference type="AlphaFoldDB" id="A0A0F0I9P9"/>
<proteinExistence type="predicted"/>
<gene>
    <name evidence="3" type="ORF">P875_00034369</name>
</gene>
<dbReference type="CDD" id="cd00882">
    <property type="entry name" value="Ras_like_GTPase"/>
    <property type="match status" value="1"/>
</dbReference>
<name>A0A0F0I9P9_ASPPU</name>
<accession>A0A0F0I9P9</accession>
<reference evidence="3 4" key="1">
    <citation type="submission" date="2015-02" db="EMBL/GenBank/DDBJ databases">
        <title>Draft genome sequence of Aspergillus parasiticus SU-1.</title>
        <authorList>
            <person name="Yu J."/>
            <person name="Fedorova N."/>
            <person name="Yin Y."/>
            <person name="Losada L."/>
            <person name="Zafar N."/>
            <person name="Taujale R."/>
            <person name="Ehrlich K.C."/>
            <person name="Bhatnagar D."/>
            <person name="Cleveland T.E."/>
            <person name="Bennett J.W."/>
            <person name="Nierman W.C."/>
        </authorList>
    </citation>
    <scope>NUCLEOTIDE SEQUENCE [LARGE SCALE GENOMIC DNA]</scope>
    <source>
        <strain evidence="4">ATCC 56775 / NRRL 5862 / SRRC 143 / SU-1</strain>
    </source>
</reference>
<evidence type="ECO:0000313" key="4">
    <source>
        <dbReference type="Proteomes" id="UP000033540"/>
    </source>
</evidence>
<dbReference type="InterPro" id="IPR006073">
    <property type="entry name" value="GTP-bd"/>
</dbReference>
<dbReference type="SUPFAM" id="SSF52540">
    <property type="entry name" value="P-loop containing nucleoside triphosphate hydrolases"/>
    <property type="match status" value="1"/>
</dbReference>
<dbReference type="EMBL" id="JZEE01000597">
    <property type="protein sequence ID" value="KJK62733.1"/>
    <property type="molecule type" value="Genomic_DNA"/>
</dbReference>
<feature type="coiled-coil region" evidence="1">
    <location>
        <begin position="226"/>
        <end position="298"/>
    </location>
</feature>
<dbReference type="OrthoDB" id="4507091at2759"/>